<evidence type="ECO:0000313" key="2">
    <source>
        <dbReference type="Proteomes" id="UP000829542"/>
    </source>
</evidence>
<sequence>MSETKKITVWIQPRWIHEGYTEEIDTDILLSDWKNMTEEEREEAGDEAAKEEFINMVEYGWS</sequence>
<proteinExistence type="predicted"/>
<name>A0ABY3WZ60_9GAMM</name>
<dbReference type="RefSeq" id="WP_242148652.1">
    <property type="nucleotide sequence ID" value="NZ_CP093379.1"/>
</dbReference>
<dbReference type="EMBL" id="CP093379">
    <property type="protein sequence ID" value="UNM95907.1"/>
    <property type="molecule type" value="Genomic_DNA"/>
</dbReference>
<organism evidence="1 2">
    <name type="scientific">Ignatzschineria rhizosphaerae</name>
    <dbReference type="NCBI Taxonomy" id="2923279"/>
    <lineage>
        <taxon>Bacteria</taxon>
        <taxon>Pseudomonadati</taxon>
        <taxon>Pseudomonadota</taxon>
        <taxon>Gammaproteobacteria</taxon>
        <taxon>Cardiobacteriales</taxon>
        <taxon>Ignatzschineriaceae</taxon>
        <taxon>Ignatzschineria</taxon>
    </lineage>
</organism>
<reference evidence="1 2" key="1">
    <citation type="submission" date="2022-03" db="EMBL/GenBank/DDBJ databases">
        <title>Ignatzschineria rhizosphaerae HR5S32.</title>
        <authorList>
            <person name="Sun J.Q."/>
            <person name="Feng J.Y."/>
        </authorList>
    </citation>
    <scope>NUCLEOTIDE SEQUENCE [LARGE SCALE GENOMIC DNA]</scope>
    <source>
        <strain evidence="1 2">HR5S32</strain>
    </source>
</reference>
<gene>
    <name evidence="1" type="ORF">MMG00_12000</name>
</gene>
<protein>
    <submittedName>
        <fullName evidence="1">Uncharacterized protein</fullName>
    </submittedName>
</protein>
<dbReference type="Proteomes" id="UP000829542">
    <property type="component" value="Chromosome"/>
</dbReference>
<keyword evidence="2" id="KW-1185">Reference proteome</keyword>
<evidence type="ECO:0000313" key="1">
    <source>
        <dbReference type="EMBL" id="UNM95907.1"/>
    </source>
</evidence>
<accession>A0ABY3WZ60</accession>